<dbReference type="EMBL" id="KQ978837">
    <property type="protein sequence ID" value="KYN27999.1"/>
    <property type="molecule type" value="Genomic_DNA"/>
</dbReference>
<sequence length="204" mass="23565">MRGSLKSKFDGLQCDPYFSEYIELFKRMLLAKEPKDVPATEKIQIEISNMYVLSRAKMSTVFVARQMSGVDSAGIRCIDQQLEVHLMEIKECLETSMIPLGQLRIGSYRVVLFKAIANRSFPAAFRIVTELLGKSNVFTYQNRHESEKISLSRDYQSTIYPTKLMKSNFILDLMDIPRDLIPIASPRSKLYTIKKITYNETYCY</sequence>
<keyword evidence="2" id="KW-1185">Reference proteome</keyword>
<organism evidence="1 2">
    <name type="scientific">Trachymyrmex cornetzi</name>
    <dbReference type="NCBI Taxonomy" id="471704"/>
    <lineage>
        <taxon>Eukaryota</taxon>
        <taxon>Metazoa</taxon>
        <taxon>Ecdysozoa</taxon>
        <taxon>Arthropoda</taxon>
        <taxon>Hexapoda</taxon>
        <taxon>Insecta</taxon>
        <taxon>Pterygota</taxon>
        <taxon>Neoptera</taxon>
        <taxon>Endopterygota</taxon>
        <taxon>Hymenoptera</taxon>
        <taxon>Apocrita</taxon>
        <taxon>Aculeata</taxon>
        <taxon>Formicoidea</taxon>
        <taxon>Formicidae</taxon>
        <taxon>Myrmicinae</taxon>
        <taxon>Trachymyrmex</taxon>
    </lineage>
</organism>
<dbReference type="STRING" id="471704.A0A151JNG9"/>
<dbReference type="AlphaFoldDB" id="A0A151JNG9"/>
<gene>
    <name evidence="1" type="ORF">ALC57_02576</name>
</gene>
<reference evidence="1 2" key="1">
    <citation type="submission" date="2015-09" db="EMBL/GenBank/DDBJ databases">
        <title>Trachymyrmex cornetzi WGS genome.</title>
        <authorList>
            <person name="Nygaard S."/>
            <person name="Hu H."/>
            <person name="Boomsma J."/>
            <person name="Zhang G."/>
        </authorList>
    </citation>
    <scope>NUCLEOTIDE SEQUENCE [LARGE SCALE GENOMIC DNA]</scope>
    <source>
        <strain evidence="1">Tcor2-1</strain>
        <tissue evidence="1">Whole body</tissue>
    </source>
</reference>
<dbReference type="Proteomes" id="UP000078492">
    <property type="component" value="Unassembled WGS sequence"/>
</dbReference>
<protein>
    <submittedName>
        <fullName evidence="1">Uncharacterized protein</fullName>
    </submittedName>
</protein>
<accession>A0A151JNG9</accession>
<evidence type="ECO:0000313" key="1">
    <source>
        <dbReference type="EMBL" id="KYN27999.1"/>
    </source>
</evidence>
<proteinExistence type="predicted"/>
<evidence type="ECO:0000313" key="2">
    <source>
        <dbReference type="Proteomes" id="UP000078492"/>
    </source>
</evidence>
<name>A0A151JNG9_9HYME</name>